<evidence type="ECO:0000313" key="6">
    <source>
        <dbReference type="Proteomes" id="UP001311915"/>
    </source>
</evidence>
<dbReference type="PANTHER" id="PTHR31901:SF39">
    <property type="entry name" value="INDOLE-3-ACETIC ACID-AMIDO SYNTHETASE GH3.6-LIKE"/>
    <property type="match status" value="1"/>
</dbReference>
<dbReference type="GO" id="GO:0010279">
    <property type="term" value="F:indole-3-acetic acid amido synthetase activity"/>
    <property type="evidence" value="ECO:0007669"/>
    <property type="project" value="TreeGrafter"/>
</dbReference>
<dbReference type="PANTHER" id="PTHR31901">
    <property type="entry name" value="GH3 DOMAIN-CONTAINING PROTEIN"/>
    <property type="match status" value="1"/>
</dbReference>
<dbReference type="Pfam" id="PF23572">
    <property type="entry name" value="GH3_C"/>
    <property type="match status" value="2"/>
</dbReference>
<organism evidence="5 6">
    <name type="scientific">Solanum pinnatisectum</name>
    <name type="common">tansyleaf nightshade</name>
    <dbReference type="NCBI Taxonomy" id="50273"/>
    <lineage>
        <taxon>Eukaryota</taxon>
        <taxon>Viridiplantae</taxon>
        <taxon>Streptophyta</taxon>
        <taxon>Embryophyta</taxon>
        <taxon>Tracheophyta</taxon>
        <taxon>Spermatophyta</taxon>
        <taxon>Magnoliopsida</taxon>
        <taxon>eudicotyledons</taxon>
        <taxon>Gunneridae</taxon>
        <taxon>Pentapetalae</taxon>
        <taxon>asterids</taxon>
        <taxon>lamiids</taxon>
        <taxon>Solanales</taxon>
        <taxon>Solanaceae</taxon>
        <taxon>Solanoideae</taxon>
        <taxon>Solaneae</taxon>
        <taxon>Solanum</taxon>
    </lineage>
</organism>
<dbReference type="Pfam" id="PF03321">
    <property type="entry name" value="GH3"/>
    <property type="match status" value="1"/>
</dbReference>
<protein>
    <recommendedName>
        <fullName evidence="7">Indole-3-acetic acid-amido synthetase GH3.6</fullName>
    </recommendedName>
</protein>
<proteinExistence type="inferred from homology"/>
<feature type="domain" description="GH3 C-terminal" evidence="4">
    <location>
        <begin position="474"/>
        <end position="500"/>
    </location>
</feature>
<dbReference type="GO" id="GO:0005737">
    <property type="term" value="C:cytoplasm"/>
    <property type="evidence" value="ECO:0007669"/>
    <property type="project" value="TreeGrafter"/>
</dbReference>
<evidence type="ECO:0000256" key="2">
    <source>
        <dbReference type="ARBA" id="ARBA00022598"/>
    </source>
</evidence>
<evidence type="ECO:0000256" key="1">
    <source>
        <dbReference type="ARBA" id="ARBA00008068"/>
    </source>
</evidence>
<sequence>MEKSISDYKKDLEFIEEVTSNVDEGHGLNGHTDRDTFKILIPVITYQDIQPNINRIVNDLMVRQIFGCACSTGTSGGESKLIPTTEGELGRRFQLLKLQLSVMRQAVPNYGNGIAMYLMFIKSEEQTPGGLTARALSTSMIKSPYFDYNRHQNDHTSPTATILCPDSYQSMYSQMLCGLCQNQQVLHVGSFCAITFICAIRSLEKHWSLLCKDIRTESVDASITDPSVRDAVMEILKPDPKLADFIEAECSKDSWKGIITRLWPNAKYLNVTVTGTMAQYIPTLDYYSNSLPLVNTMYIASECSFGINLNPFCKPSEVAYTLIPTMAYFEFLPNQESDRVINSISMPKSLTEKEQQQLVDLADVKIGQEYELVVTTYSGLYRYRVSDVLRVAGYKNNAPQFNFLCRENVVLSIDDDKNNEVELQNAAGNLFPFDAHVTEYTSYVDIATIPSHYVLFWELRVNGSNPIPPSGSASDKSIGPLEIRVVEIGTFDKLMDYCINTLCVKFAPLVDLLNSRFVSSYFSPMCPKWVPRYKNGTTRTEI</sequence>
<accession>A0AAV9LLY8</accession>
<keyword evidence="2" id="KW-0436">Ligase</keyword>
<comment type="caution">
    <text evidence="5">The sequence shown here is derived from an EMBL/GenBank/DDBJ whole genome shotgun (WGS) entry which is preliminary data.</text>
</comment>
<dbReference type="InterPro" id="IPR004993">
    <property type="entry name" value="GH3"/>
</dbReference>
<comment type="similarity">
    <text evidence="1">Belongs to the IAA-amido conjugating enzyme family.</text>
</comment>
<dbReference type="Pfam" id="PF23571">
    <property type="entry name" value="GH3_M"/>
    <property type="match status" value="1"/>
</dbReference>
<dbReference type="EMBL" id="JAWPEI010000006">
    <property type="protein sequence ID" value="KAK4725397.1"/>
    <property type="molecule type" value="Genomic_DNA"/>
</dbReference>
<dbReference type="InterPro" id="IPR055377">
    <property type="entry name" value="GH3_M"/>
</dbReference>
<gene>
    <name evidence="5" type="ORF">R3W88_028176</name>
</gene>
<keyword evidence="6" id="KW-1185">Reference proteome</keyword>
<evidence type="ECO:0000259" key="4">
    <source>
        <dbReference type="Pfam" id="PF23572"/>
    </source>
</evidence>
<feature type="domain" description="GH3 middle" evidence="3">
    <location>
        <begin position="320"/>
        <end position="406"/>
    </location>
</feature>
<dbReference type="Proteomes" id="UP001311915">
    <property type="component" value="Unassembled WGS sequence"/>
</dbReference>
<dbReference type="InterPro" id="IPR055378">
    <property type="entry name" value="GH3_C"/>
</dbReference>
<dbReference type="AlphaFoldDB" id="A0AAV9LLY8"/>
<evidence type="ECO:0000259" key="3">
    <source>
        <dbReference type="Pfam" id="PF23571"/>
    </source>
</evidence>
<feature type="domain" description="GH3 C-terminal" evidence="4">
    <location>
        <begin position="424"/>
        <end position="461"/>
    </location>
</feature>
<reference evidence="5 6" key="1">
    <citation type="submission" date="2023-10" db="EMBL/GenBank/DDBJ databases">
        <title>Genome-Wide Identification Analysis in wild type Solanum Pinnatisectum Reveals Some Genes Defensing Phytophthora Infestans.</title>
        <authorList>
            <person name="Sun C."/>
        </authorList>
    </citation>
    <scope>NUCLEOTIDE SEQUENCE [LARGE SCALE GENOMIC DNA]</scope>
    <source>
        <strain evidence="5">LQN</strain>
        <tissue evidence="5">Leaf</tissue>
    </source>
</reference>
<name>A0AAV9LLY8_9SOLN</name>
<evidence type="ECO:0008006" key="7">
    <source>
        <dbReference type="Google" id="ProtNLM"/>
    </source>
</evidence>
<evidence type="ECO:0000313" key="5">
    <source>
        <dbReference type="EMBL" id="KAK4725397.1"/>
    </source>
</evidence>